<gene>
    <name evidence="1" type="ORF">GOP47_0023148</name>
</gene>
<keyword evidence="2" id="KW-1185">Reference proteome</keyword>
<reference evidence="1" key="1">
    <citation type="submission" date="2021-01" db="EMBL/GenBank/DDBJ databases">
        <title>Adiantum capillus-veneris genome.</title>
        <authorList>
            <person name="Fang Y."/>
            <person name="Liao Q."/>
        </authorList>
    </citation>
    <scope>NUCLEOTIDE SEQUENCE</scope>
    <source>
        <strain evidence="1">H3</strain>
        <tissue evidence="1">Leaf</tissue>
    </source>
</reference>
<sequence>SLVAKHVNWNPFFICFLSCLCKKIRAISDRHLWREFCRSRAPRMVSDLLVGAKNRQIVGGWRALGKLFLYCAGCYQSSLSSNCPMQAVAGHFVSKTRFSRTSGRFFLIRKCRRDILYVSDPCEHVNGPEDVGLFREYSEALTNLKPRSFSL</sequence>
<evidence type="ECO:0008006" key="3">
    <source>
        <dbReference type="Google" id="ProtNLM"/>
    </source>
</evidence>
<proteinExistence type="predicted"/>
<feature type="non-terminal residue" evidence="1">
    <location>
        <position position="1"/>
    </location>
</feature>
<accession>A0A9D4U8Q1</accession>
<protein>
    <recommendedName>
        <fullName evidence="3">F-box protein</fullName>
    </recommendedName>
</protein>
<dbReference type="Proteomes" id="UP000886520">
    <property type="component" value="Chromosome 22"/>
</dbReference>
<dbReference type="AlphaFoldDB" id="A0A9D4U8Q1"/>
<dbReference type="InterPro" id="IPR040267">
    <property type="entry name" value="EID1-like"/>
</dbReference>
<evidence type="ECO:0000313" key="1">
    <source>
        <dbReference type="EMBL" id="KAI5062609.1"/>
    </source>
</evidence>
<comment type="caution">
    <text evidence="1">The sequence shown here is derived from an EMBL/GenBank/DDBJ whole genome shotgun (WGS) entry which is preliminary data.</text>
</comment>
<dbReference type="EMBL" id="JABFUD020000022">
    <property type="protein sequence ID" value="KAI5062609.1"/>
    <property type="molecule type" value="Genomic_DNA"/>
</dbReference>
<name>A0A9D4U8Q1_ADICA</name>
<dbReference type="PANTHER" id="PTHR31348">
    <property type="entry name" value="EID1-LIKE F-BOX PROTEIN 2-RELATED"/>
    <property type="match status" value="1"/>
</dbReference>
<dbReference type="OrthoDB" id="1881056at2759"/>
<dbReference type="PANTHER" id="PTHR31348:SF2">
    <property type="entry name" value="EID1-LIKE F-BOX PROTEIN 1"/>
    <property type="match status" value="1"/>
</dbReference>
<evidence type="ECO:0000313" key="2">
    <source>
        <dbReference type="Proteomes" id="UP000886520"/>
    </source>
</evidence>
<organism evidence="1 2">
    <name type="scientific">Adiantum capillus-veneris</name>
    <name type="common">Maidenhair fern</name>
    <dbReference type="NCBI Taxonomy" id="13818"/>
    <lineage>
        <taxon>Eukaryota</taxon>
        <taxon>Viridiplantae</taxon>
        <taxon>Streptophyta</taxon>
        <taxon>Embryophyta</taxon>
        <taxon>Tracheophyta</taxon>
        <taxon>Polypodiopsida</taxon>
        <taxon>Polypodiidae</taxon>
        <taxon>Polypodiales</taxon>
        <taxon>Pteridineae</taxon>
        <taxon>Pteridaceae</taxon>
        <taxon>Vittarioideae</taxon>
        <taxon>Adiantum</taxon>
    </lineage>
</organism>